<keyword evidence="2" id="KW-1185">Reference proteome</keyword>
<sequence>MVQHRWCGDHEAVQRLSAYKKRGEHSLFLPKYQMNISNFLTYKIYDSI</sequence>
<reference evidence="1 2" key="1">
    <citation type="submission" date="2011-11" db="EMBL/GenBank/DDBJ databases">
        <title>Complete genome sequence of thermophilic Geobacillus thermoleovorans CCB_US3_UF5.</title>
        <authorList>
            <person name="Muhd Sakaff M.K.L."/>
            <person name="Abdul Rahman A.Y."/>
            <person name="Saito J.A."/>
            <person name="Hou S."/>
            <person name="Alam M."/>
        </authorList>
    </citation>
    <scope>NUCLEOTIDE SEQUENCE [LARGE SCALE GENOMIC DNA]</scope>
    <source>
        <strain evidence="1 2">CCB_US3_UF5</strain>
    </source>
</reference>
<dbReference type="Proteomes" id="UP000005636">
    <property type="component" value="Chromosome"/>
</dbReference>
<organism evidence="1 2">
    <name type="scientific">Geobacillus thermoleovorans CCB_US3_UF5</name>
    <dbReference type="NCBI Taxonomy" id="1111068"/>
    <lineage>
        <taxon>Bacteria</taxon>
        <taxon>Bacillati</taxon>
        <taxon>Bacillota</taxon>
        <taxon>Bacilli</taxon>
        <taxon>Bacillales</taxon>
        <taxon>Anoxybacillaceae</taxon>
        <taxon>Geobacillus</taxon>
        <taxon>Geobacillus thermoleovorans group</taxon>
    </lineage>
</organism>
<dbReference type="EMBL" id="CP003125">
    <property type="protein sequence ID" value="AEV20922.1"/>
    <property type="molecule type" value="Genomic_DNA"/>
</dbReference>
<protein>
    <recommendedName>
        <fullName evidence="3">Transposase</fullName>
    </recommendedName>
</protein>
<gene>
    <name evidence="1" type="ORF">GTCCBUS3UF5_36210</name>
</gene>
<evidence type="ECO:0000313" key="2">
    <source>
        <dbReference type="Proteomes" id="UP000005636"/>
    </source>
</evidence>
<proteinExistence type="predicted"/>
<evidence type="ECO:0000313" key="1">
    <source>
        <dbReference type="EMBL" id="AEV20922.1"/>
    </source>
</evidence>
<accession>A0ABM5MN27</accession>
<evidence type="ECO:0008006" key="3">
    <source>
        <dbReference type="Google" id="ProtNLM"/>
    </source>
</evidence>
<name>A0ABM5MN27_GEOTH</name>